<dbReference type="Proteomes" id="UP000316095">
    <property type="component" value="Unassembled WGS sequence"/>
</dbReference>
<comment type="catalytic activity">
    <reaction evidence="9">
        <text>(7R,8S)-7,8-diammoniononanoate + CO2 + ATP = (4R,5S)-dethiobiotin + ADP + phosphate + 3 H(+)</text>
        <dbReference type="Rhea" id="RHEA:15805"/>
        <dbReference type="ChEBI" id="CHEBI:15378"/>
        <dbReference type="ChEBI" id="CHEBI:16526"/>
        <dbReference type="ChEBI" id="CHEBI:30616"/>
        <dbReference type="ChEBI" id="CHEBI:43474"/>
        <dbReference type="ChEBI" id="CHEBI:149469"/>
        <dbReference type="ChEBI" id="CHEBI:149473"/>
        <dbReference type="ChEBI" id="CHEBI:456216"/>
        <dbReference type="EC" id="6.3.3.3"/>
    </reaction>
</comment>
<dbReference type="InterPro" id="IPR004472">
    <property type="entry name" value="DTB_synth_BioD"/>
</dbReference>
<evidence type="ECO:0000313" key="10">
    <source>
        <dbReference type="EMBL" id="TWT60141.1"/>
    </source>
</evidence>
<keyword evidence="6 9" id="KW-0067">ATP-binding</keyword>
<feature type="binding site" evidence="9">
    <location>
        <begin position="116"/>
        <end position="119"/>
    </location>
    <ligand>
        <name>ATP</name>
        <dbReference type="ChEBI" id="CHEBI:30616"/>
    </ligand>
</feature>
<evidence type="ECO:0000256" key="4">
    <source>
        <dbReference type="ARBA" id="ARBA00022741"/>
    </source>
</evidence>
<comment type="caution">
    <text evidence="10">The sequence shown here is derived from an EMBL/GenBank/DDBJ whole genome shotgun (WGS) entry which is preliminary data.</text>
</comment>
<keyword evidence="1 9" id="KW-0963">Cytoplasm</keyword>
<evidence type="ECO:0000256" key="3">
    <source>
        <dbReference type="ARBA" id="ARBA00022723"/>
    </source>
</evidence>
<organism evidence="10 11">
    <name type="scientific">Rubinisphaera italica</name>
    <dbReference type="NCBI Taxonomy" id="2527969"/>
    <lineage>
        <taxon>Bacteria</taxon>
        <taxon>Pseudomonadati</taxon>
        <taxon>Planctomycetota</taxon>
        <taxon>Planctomycetia</taxon>
        <taxon>Planctomycetales</taxon>
        <taxon>Planctomycetaceae</taxon>
        <taxon>Rubinisphaera</taxon>
    </lineage>
</organism>
<name>A0A5C5XCH0_9PLAN</name>
<feature type="binding site" evidence="9">
    <location>
        <position position="55"/>
    </location>
    <ligand>
        <name>ATP</name>
        <dbReference type="ChEBI" id="CHEBI:30616"/>
    </ligand>
</feature>
<dbReference type="InterPro" id="IPR027417">
    <property type="entry name" value="P-loop_NTPase"/>
</dbReference>
<comment type="pathway">
    <text evidence="9">Cofactor biosynthesis; biotin biosynthesis; biotin from 7,8-diaminononanoate: step 1/2.</text>
</comment>
<dbReference type="NCBIfam" id="TIGR00347">
    <property type="entry name" value="bioD"/>
    <property type="match status" value="1"/>
</dbReference>
<sequence length="240" mass="26235">MRGLFVTGTDTDVGKTYITCELIRRLRAEDCSVGAYKPVCSGSVLSITGQQTWSDLEELHSATGREFPSDRICPQRFHTAVAPPRAAALESRVVNESQLIDGLADWQSHVDYLLVEGAGGLLSPVSDQHTNASLAQEFGFPILIIARAGLGTINHTLLTIEAAQSRGLRIAGIILNETQPRSLVTGRDESLNHNLQDLRSWTNCPVLGYWSYQGHALVDEFGQSISLNWQERFDISASVG</sequence>
<gene>
    <name evidence="9 10" type="primary">bioD</name>
    <name evidence="10" type="ORF">Pan54_08550</name>
</gene>
<comment type="function">
    <text evidence="9">Catalyzes a mechanistically unusual reaction, the ATP-dependent insertion of CO2 between the N7 and N8 nitrogen atoms of 7,8-diaminopelargonic acid (DAPA, also called 7,8-diammoniononanoate) to form a ureido ring.</text>
</comment>
<comment type="similarity">
    <text evidence="9">Belongs to the dethiobiotin synthetase family.</text>
</comment>
<dbReference type="EC" id="6.3.3.3" evidence="9"/>
<keyword evidence="7 9" id="KW-0460">Magnesium</keyword>
<dbReference type="PANTHER" id="PTHR43210:SF2">
    <property type="entry name" value="ATP-DEPENDENT DETHIOBIOTIN SYNTHETASE BIOD 2"/>
    <property type="match status" value="1"/>
</dbReference>
<feature type="binding site" evidence="9">
    <location>
        <position position="16"/>
    </location>
    <ligand>
        <name>Mg(2+)</name>
        <dbReference type="ChEBI" id="CHEBI:18420"/>
    </ligand>
</feature>
<keyword evidence="4 9" id="KW-0547">Nucleotide-binding</keyword>
<accession>A0A5C5XCH0</accession>
<dbReference type="GO" id="GO:0000287">
    <property type="term" value="F:magnesium ion binding"/>
    <property type="evidence" value="ECO:0007669"/>
    <property type="project" value="UniProtKB-UniRule"/>
</dbReference>
<reference evidence="10 11" key="1">
    <citation type="submission" date="2019-02" db="EMBL/GenBank/DDBJ databases">
        <title>Deep-cultivation of Planctomycetes and their phenomic and genomic characterization uncovers novel biology.</title>
        <authorList>
            <person name="Wiegand S."/>
            <person name="Jogler M."/>
            <person name="Boedeker C."/>
            <person name="Pinto D."/>
            <person name="Vollmers J."/>
            <person name="Rivas-Marin E."/>
            <person name="Kohn T."/>
            <person name="Peeters S.H."/>
            <person name="Heuer A."/>
            <person name="Rast P."/>
            <person name="Oberbeckmann S."/>
            <person name="Bunk B."/>
            <person name="Jeske O."/>
            <person name="Meyerdierks A."/>
            <person name="Storesund J.E."/>
            <person name="Kallscheuer N."/>
            <person name="Luecker S."/>
            <person name="Lage O.M."/>
            <person name="Pohl T."/>
            <person name="Merkel B.J."/>
            <person name="Hornburger P."/>
            <person name="Mueller R.-W."/>
            <person name="Bruemmer F."/>
            <person name="Labrenz M."/>
            <person name="Spormann A.M."/>
            <person name="Op Den Camp H."/>
            <person name="Overmann J."/>
            <person name="Amann R."/>
            <person name="Jetten M.S.M."/>
            <person name="Mascher T."/>
            <person name="Medema M.H."/>
            <person name="Devos D.P."/>
            <person name="Kaster A.-K."/>
            <person name="Ovreas L."/>
            <person name="Rohde M."/>
            <person name="Galperin M.Y."/>
            <person name="Jogler C."/>
        </authorList>
    </citation>
    <scope>NUCLEOTIDE SEQUENCE [LARGE SCALE GENOMIC DNA]</scope>
    <source>
        <strain evidence="10 11">Pan54</strain>
    </source>
</reference>
<evidence type="ECO:0000256" key="6">
    <source>
        <dbReference type="ARBA" id="ARBA00022840"/>
    </source>
</evidence>
<evidence type="ECO:0000256" key="2">
    <source>
        <dbReference type="ARBA" id="ARBA00022598"/>
    </source>
</evidence>
<comment type="catalytic activity">
    <reaction evidence="8">
        <text>(7R,8S)-8-amino-7-(carboxyamino)nonanoate + ATP = (4R,5S)-dethiobiotin + ADP + phosphate + H(+)</text>
        <dbReference type="Rhea" id="RHEA:63684"/>
        <dbReference type="ChEBI" id="CHEBI:15378"/>
        <dbReference type="ChEBI" id="CHEBI:30616"/>
        <dbReference type="ChEBI" id="CHEBI:43474"/>
        <dbReference type="ChEBI" id="CHEBI:149470"/>
        <dbReference type="ChEBI" id="CHEBI:149473"/>
        <dbReference type="ChEBI" id="CHEBI:456216"/>
    </reaction>
</comment>
<keyword evidence="2 9" id="KW-0436">Ligase</keyword>
<dbReference type="PANTHER" id="PTHR43210">
    <property type="entry name" value="DETHIOBIOTIN SYNTHETASE"/>
    <property type="match status" value="1"/>
</dbReference>
<dbReference type="Pfam" id="PF13500">
    <property type="entry name" value="AAA_26"/>
    <property type="match status" value="1"/>
</dbReference>
<comment type="cofactor">
    <cofactor evidence="9">
        <name>Mg(2+)</name>
        <dbReference type="ChEBI" id="CHEBI:18420"/>
    </cofactor>
</comment>
<feature type="binding site" evidence="9">
    <location>
        <position position="55"/>
    </location>
    <ligand>
        <name>Mg(2+)</name>
        <dbReference type="ChEBI" id="CHEBI:18420"/>
    </ligand>
</feature>
<feature type="binding site" evidence="9">
    <location>
        <position position="116"/>
    </location>
    <ligand>
        <name>Mg(2+)</name>
        <dbReference type="ChEBI" id="CHEBI:18420"/>
    </ligand>
</feature>
<protein>
    <recommendedName>
        <fullName evidence="9">ATP-dependent dethiobiotin synthetase BioD</fullName>
        <ecNumber evidence="9">6.3.3.3</ecNumber>
    </recommendedName>
    <alternativeName>
        <fullName evidence="9">DTB synthetase</fullName>
        <shortName evidence="9">DTBS</shortName>
    </alternativeName>
    <alternativeName>
        <fullName evidence="9">Dethiobiotin synthase</fullName>
    </alternativeName>
</protein>
<dbReference type="AlphaFoldDB" id="A0A5C5XCH0"/>
<evidence type="ECO:0000256" key="1">
    <source>
        <dbReference type="ARBA" id="ARBA00022490"/>
    </source>
</evidence>
<evidence type="ECO:0000256" key="5">
    <source>
        <dbReference type="ARBA" id="ARBA00022756"/>
    </source>
</evidence>
<feature type="binding site" evidence="9">
    <location>
        <begin position="176"/>
        <end position="177"/>
    </location>
    <ligand>
        <name>ATP</name>
        <dbReference type="ChEBI" id="CHEBI:30616"/>
    </ligand>
</feature>
<dbReference type="GO" id="GO:0004141">
    <property type="term" value="F:dethiobiotin synthase activity"/>
    <property type="evidence" value="ECO:0007669"/>
    <property type="project" value="UniProtKB-UniRule"/>
</dbReference>
<dbReference type="RefSeq" id="WP_146502294.1">
    <property type="nucleotide sequence ID" value="NZ_SJPG01000001.1"/>
</dbReference>
<evidence type="ECO:0000256" key="8">
    <source>
        <dbReference type="ARBA" id="ARBA00047386"/>
    </source>
</evidence>
<keyword evidence="11" id="KW-1185">Reference proteome</keyword>
<keyword evidence="3 9" id="KW-0479">Metal-binding</keyword>
<feature type="active site" evidence="9">
    <location>
        <position position="37"/>
    </location>
</feature>
<dbReference type="Gene3D" id="3.40.50.300">
    <property type="entry name" value="P-loop containing nucleotide triphosphate hydrolases"/>
    <property type="match status" value="1"/>
</dbReference>
<dbReference type="OrthoDB" id="9802097at2"/>
<evidence type="ECO:0000256" key="7">
    <source>
        <dbReference type="ARBA" id="ARBA00022842"/>
    </source>
</evidence>
<dbReference type="GO" id="GO:0005829">
    <property type="term" value="C:cytosol"/>
    <property type="evidence" value="ECO:0007669"/>
    <property type="project" value="TreeGrafter"/>
</dbReference>
<dbReference type="CDD" id="cd03109">
    <property type="entry name" value="DTBS"/>
    <property type="match status" value="1"/>
</dbReference>
<feature type="binding site" evidence="9">
    <location>
        <position position="41"/>
    </location>
    <ligand>
        <name>substrate</name>
    </ligand>
</feature>
<dbReference type="UniPathway" id="UPA00078">
    <property type="reaction ID" value="UER00161"/>
</dbReference>
<dbReference type="EMBL" id="SJPG01000001">
    <property type="protein sequence ID" value="TWT60141.1"/>
    <property type="molecule type" value="Genomic_DNA"/>
</dbReference>
<dbReference type="SUPFAM" id="SSF52540">
    <property type="entry name" value="P-loop containing nucleoside triphosphate hydrolases"/>
    <property type="match status" value="1"/>
</dbReference>
<evidence type="ECO:0000313" key="11">
    <source>
        <dbReference type="Proteomes" id="UP000316095"/>
    </source>
</evidence>
<dbReference type="PIRSF" id="PIRSF006755">
    <property type="entry name" value="DTB_synth"/>
    <property type="match status" value="1"/>
</dbReference>
<dbReference type="HAMAP" id="MF_00336">
    <property type="entry name" value="BioD"/>
    <property type="match status" value="1"/>
</dbReference>
<proteinExistence type="inferred from homology"/>
<comment type="subcellular location">
    <subcellularLocation>
        <location evidence="9">Cytoplasm</location>
    </subcellularLocation>
</comment>
<feature type="binding site" evidence="9">
    <location>
        <begin position="12"/>
        <end position="17"/>
    </location>
    <ligand>
        <name>ATP</name>
        <dbReference type="ChEBI" id="CHEBI:30616"/>
    </ligand>
</feature>
<keyword evidence="5 9" id="KW-0093">Biotin biosynthesis</keyword>
<dbReference type="GO" id="GO:0005524">
    <property type="term" value="F:ATP binding"/>
    <property type="evidence" value="ECO:0007669"/>
    <property type="project" value="UniProtKB-UniRule"/>
</dbReference>
<dbReference type="GO" id="GO:0009102">
    <property type="term" value="P:biotin biosynthetic process"/>
    <property type="evidence" value="ECO:0007669"/>
    <property type="project" value="UniProtKB-UniRule"/>
</dbReference>
<comment type="subunit">
    <text evidence="9">Homodimer.</text>
</comment>
<evidence type="ECO:0000256" key="9">
    <source>
        <dbReference type="HAMAP-Rule" id="MF_00336"/>
    </source>
</evidence>
<comment type="caution">
    <text evidence="9">Lacks conserved residue(s) required for the propagation of feature annotation.</text>
</comment>